<evidence type="ECO:0000259" key="1">
    <source>
        <dbReference type="Pfam" id="PF14529"/>
    </source>
</evidence>
<sequence>MTNNQNPLNQQLQQKTHKFNLKHLKIIAINANSLISNQKRYSMLTLINKETPDMVLISETKLNKRHNVHFKNYSMIRHDRPNASQGGGTAILIKNPIKYKTILIDKITSFKTLETTTIKIKISNKENLFITAAYATYGNQKEFNYEFNNLFELLQHNKPGNYYIILLIAGDLNAKHTSWKNETNNTRGNFIRNWLDNKSIHYKTNLYSSELPSYPKGGSYLDICLEDARLKFQNLRPNNTLKTLAYDSDHNALIFHVNKNTSDFLTLETQTETPRYNYKKTDWKKFQNILEQNCDLKIYNNVNLTNRQIDSFIDEIEKHTQIAPQKSVPNIKQKNSCEPYINNKIKDLHRDKSYILS</sequence>
<protein>
    <submittedName>
        <fullName evidence="3">Uncharacterized protein LOC117214565</fullName>
    </submittedName>
</protein>
<dbReference type="Proteomes" id="UP000515164">
    <property type="component" value="Unplaced"/>
</dbReference>
<name>A0A6P8N880_9HYME</name>
<dbReference type="GeneID" id="117214565"/>
<dbReference type="AlphaFoldDB" id="A0A6P8N880"/>
<dbReference type="RefSeq" id="XP_033316644.1">
    <property type="nucleotide sequence ID" value="XM_033460753.1"/>
</dbReference>
<evidence type="ECO:0000313" key="3">
    <source>
        <dbReference type="RefSeq" id="XP_033316644.1"/>
    </source>
</evidence>
<dbReference type="InterPro" id="IPR036691">
    <property type="entry name" value="Endo/exonu/phosph_ase_sf"/>
</dbReference>
<evidence type="ECO:0000313" key="2">
    <source>
        <dbReference type="Proteomes" id="UP000515164"/>
    </source>
</evidence>
<organism evidence="2 3">
    <name type="scientific">Bombus bifarius</name>
    <dbReference type="NCBI Taxonomy" id="103933"/>
    <lineage>
        <taxon>Eukaryota</taxon>
        <taxon>Metazoa</taxon>
        <taxon>Ecdysozoa</taxon>
        <taxon>Arthropoda</taxon>
        <taxon>Hexapoda</taxon>
        <taxon>Insecta</taxon>
        <taxon>Pterygota</taxon>
        <taxon>Neoptera</taxon>
        <taxon>Endopterygota</taxon>
        <taxon>Hymenoptera</taxon>
        <taxon>Apocrita</taxon>
        <taxon>Aculeata</taxon>
        <taxon>Apoidea</taxon>
        <taxon>Anthophila</taxon>
        <taxon>Apidae</taxon>
        <taxon>Bombus</taxon>
        <taxon>Pyrobombus</taxon>
    </lineage>
</organism>
<accession>A0A6P8N880</accession>
<reference evidence="3" key="1">
    <citation type="submission" date="2025-08" db="UniProtKB">
        <authorList>
            <consortium name="RefSeq"/>
        </authorList>
    </citation>
    <scope>IDENTIFICATION</scope>
    <source>
        <tissue evidence="3">Muscle</tissue>
    </source>
</reference>
<dbReference type="KEGG" id="bbif:117214565"/>
<dbReference type="GO" id="GO:0003824">
    <property type="term" value="F:catalytic activity"/>
    <property type="evidence" value="ECO:0007669"/>
    <property type="project" value="InterPro"/>
</dbReference>
<keyword evidence="2" id="KW-1185">Reference proteome</keyword>
<proteinExistence type="predicted"/>
<feature type="domain" description="Endonuclease/exonuclease/phosphatase" evidence="1">
    <location>
        <begin position="134"/>
        <end position="253"/>
    </location>
</feature>
<dbReference type="Gene3D" id="3.60.10.10">
    <property type="entry name" value="Endonuclease/exonuclease/phosphatase"/>
    <property type="match status" value="1"/>
</dbReference>
<dbReference type="Pfam" id="PF14529">
    <property type="entry name" value="Exo_endo_phos_2"/>
    <property type="match status" value="1"/>
</dbReference>
<dbReference type="SUPFAM" id="SSF56219">
    <property type="entry name" value="DNase I-like"/>
    <property type="match status" value="1"/>
</dbReference>
<dbReference type="InterPro" id="IPR005135">
    <property type="entry name" value="Endo/exonuclease/phosphatase"/>
</dbReference>
<gene>
    <name evidence="3" type="primary">LOC117214565</name>
</gene>